<reference evidence="3" key="1">
    <citation type="submission" date="2018-05" db="EMBL/GenBank/DDBJ databases">
        <title>Pedobacter paludis sp. nov., isolated from wetland soil.</title>
        <authorList>
            <person name="Zhang Y."/>
        </authorList>
    </citation>
    <scope>NUCLEOTIDE SEQUENCE [LARGE SCALE GENOMIC DNA]</scope>
    <source>
        <strain evidence="3">R-8</strain>
    </source>
</reference>
<name>A0A317F2I5_9SPHI</name>
<dbReference type="Proteomes" id="UP000245391">
    <property type="component" value="Unassembled WGS sequence"/>
</dbReference>
<keyword evidence="1" id="KW-0812">Transmembrane</keyword>
<dbReference type="Gene3D" id="3.90.550.10">
    <property type="entry name" value="Spore Coat Polysaccharide Biosynthesis Protein SpsA, Chain A"/>
    <property type="match status" value="1"/>
</dbReference>
<evidence type="ECO:0000256" key="1">
    <source>
        <dbReference type="SAM" id="Phobius"/>
    </source>
</evidence>
<keyword evidence="1" id="KW-1133">Transmembrane helix</keyword>
<feature type="transmembrane region" description="Helical" evidence="1">
    <location>
        <begin position="263"/>
        <end position="285"/>
    </location>
</feature>
<keyword evidence="1" id="KW-0472">Membrane</keyword>
<evidence type="ECO:0000313" key="3">
    <source>
        <dbReference type="Proteomes" id="UP000245391"/>
    </source>
</evidence>
<gene>
    <name evidence="2" type="ORF">DF947_13960</name>
</gene>
<accession>A0A317F2I5</accession>
<proteinExistence type="predicted"/>
<dbReference type="SUPFAM" id="SSF53448">
    <property type="entry name" value="Nucleotide-diphospho-sugar transferases"/>
    <property type="match status" value="1"/>
</dbReference>
<organism evidence="2 3">
    <name type="scientific">Pedobacter paludis</name>
    <dbReference type="NCBI Taxonomy" id="2203212"/>
    <lineage>
        <taxon>Bacteria</taxon>
        <taxon>Pseudomonadati</taxon>
        <taxon>Bacteroidota</taxon>
        <taxon>Sphingobacteriia</taxon>
        <taxon>Sphingobacteriales</taxon>
        <taxon>Sphingobacteriaceae</taxon>
        <taxon>Pedobacter</taxon>
    </lineage>
</organism>
<protein>
    <recommendedName>
        <fullName evidence="4">Glycosyl transferase</fullName>
    </recommendedName>
</protein>
<dbReference type="InterPro" id="IPR029044">
    <property type="entry name" value="Nucleotide-diphossugar_trans"/>
</dbReference>
<dbReference type="AlphaFoldDB" id="A0A317F2I5"/>
<dbReference type="EMBL" id="QGNY01000004">
    <property type="protein sequence ID" value="PWS31686.1"/>
    <property type="molecule type" value="Genomic_DNA"/>
</dbReference>
<evidence type="ECO:0008006" key="4">
    <source>
        <dbReference type="Google" id="ProtNLM"/>
    </source>
</evidence>
<keyword evidence="3" id="KW-1185">Reference proteome</keyword>
<evidence type="ECO:0000313" key="2">
    <source>
        <dbReference type="EMBL" id="PWS31686.1"/>
    </source>
</evidence>
<sequence>MSNRSILILATNKKKYVKFALNCALSIKIHNPDLQIFIATNLRLKTKIEGVTILPIEEEIANLFIETKLYLDYFLQTDETIYIDADSLCYGNLSPIFDACNKMDVTVIGKTVPLADYWGEENVKFAKGEFKIDKSIMFNGGLYYLKRSVLTSDIYTTARKISKKYDEYGFHRIHGDWKNEEDLVSIGMISHGQLPIDDNGLFVTGISAFRKPKKLNVIKGLIFFEPKNNPHEHNSQLLIHFGGNNLNSFPYISQRILLQLNQLGFPTFLATLIVNLCINVPFHFLNYFRKKYKNPHSLLPKIN</sequence>
<comment type="caution">
    <text evidence="2">The sequence shown here is derived from an EMBL/GenBank/DDBJ whole genome shotgun (WGS) entry which is preliminary data.</text>
</comment>